<dbReference type="RefSeq" id="WP_016482266.1">
    <property type="nucleotide sequence ID" value="NC_021487.1"/>
</dbReference>
<dbReference type="Pfam" id="PF17759">
    <property type="entry name" value="tRNA_synthFbeta"/>
    <property type="match status" value="1"/>
</dbReference>
<dbReference type="GO" id="GO:0005524">
    <property type="term" value="F:ATP binding"/>
    <property type="evidence" value="ECO:0007669"/>
    <property type="project" value="UniProtKB-UniRule"/>
</dbReference>
<dbReference type="GO" id="GO:0003723">
    <property type="term" value="F:RNA binding"/>
    <property type="evidence" value="ECO:0007669"/>
    <property type="project" value="InterPro"/>
</dbReference>
<comment type="subcellular location">
    <subcellularLocation>
        <location evidence="12">Cytoplasm</location>
    </subcellularLocation>
</comment>
<keyword evidence="16" id="KW-1185">Reference proteome</keyword>
<evidence type="ECO:0000256" key="4">
    <source>
        <dbReference type="ARBA" id="ARBA00022598"/>
    </source>
</evidence>
<dbReference type="EC" id="6.1.1.20" evidence="12"/>
<dbReference type="InterPro" id="IPR041616">
    <property type="entry name" value="PheRS_beta_core"/>
</dbReference>
<keyword evidence="4 12" id="KW-0436">Ligase</keyword>
<evidence type="ECO:0000259" key="14">
    <source>
        <dbReference type="PROSITE" id="PS51483"/>
    </source>
</evidence>
<evidence type="ECO:0000256" key="12">
    <source>
        <dbReference type="HAMAP-Rule" id="MF_00283"/>
    </source>
</evidence>
<dbReference type="SMART" id="SM00896">
    <property type="entry name" value="FDX-ACB"/>
    <property type="match status" value="1"/>
</dbReference>
<dbReference type="NCBIfam" id="TIGR00472">
    <property type="entry name" value="pheT_bact"/>
    <property type="match status" value="1"/>
</dbReference>
<feature type="binding site" evidence="12">
    <location>
        <position position="354"/>
    </location>
    <ligand>
        <name>Mg(2+)</name>
        <dbReference type="ChEBI" id="CHEBI:18420"/>
        <note>shared with alpha subunit</note>
    </ligand>
</feature>
<evidence type="ECO:0000313" key="16">
    <source>
        <dbReference type="Proteomes" id="UP000014227"/>
    </source>
</evidence>
<dbReference type="InParanoid" id="S0ETY9"/>
<name>S0ETY9_CHTCT</name>
<dbReference type="Gene3D" id="3.30.930.10">
    <property type="entry name" value="Bira Bifunctional Protein, Domain 2"/>
    <property type="match status" value="1"/>
</dbReference>
<dbReference type="GO" id="GO:0006432">
    <property type="term" value="P:phenylalanyl-tRNA aminoacylation"/>
    <property type="evidence" value="ECO:0007669"/>
    <property type="project" value="UniProtKB-UniRule"/>
</dbReference>
<dbReference type="Gene3D" id="3.50.40.10">
    <property type="entry name" value="Phenylalanyl-trna Synthetase, Chain B, domain 3"/>
    <property type="match status" value="1"/>
</dbReference>
<comment type="similarity">
    <text evidence="1 12">Belongs to the phenylalanyl-tRNA synthetase beta subunit family. Type 1 subfamily.</text>
</comment>
<dbReference type="HAMAP" id="MF_00283">
    <property type="entry name" value="Phe_tRNA_synth_beta1"/>
    <property type="match status" value="1"/>
</dbReference>
<dbReference type="InterPro" id="IPR005146">
    <property type="entry name" value="B3/B4_tRNA-bd"/>
</dbReference>
<feature type="binding site" evidence="12">
    <location>
        <position position="358"/>
    </location>
    <ligand>
        <name>Mg(2+)</name>
        <dbReference type="ChEBI" id="CHEBI:18420"/>
        <note>shared with alpha subunit</note>
    </ligand>
</feature>
<feature type="domain" description="FDX-ACB" evidence="13">
    <location>
        <begin position="607"/>
        <end position="700"/>
    </location>
</feature>
<dbReference type="PATRIC" id="fig|1303518.3.peg.898"/>
<dbReference type="EMBL" id="HF951689">
    <property type="protein sequence ID" value="CCW34712.1"/>
    <property type="molecule type" value="Genomic_DNA"/>
</dbReference>
<keyword evidence="9 12" id="KW-0648">Protein biosynthesis</keyword>
<organism evidence="15 16">
    <name type="scientific">Chthonomonas calidirosea (strain DSM 23976 / ICMP 18418 / T49)</name>
    <dbReference type="NCBI Taxonomy" id="1303518"/>
    <lineage>
        <taxon>Bacteria</taxon>
        <taxon>Bacillati</taxon>
        <taxon>Armatimonadota</taxon>
        <taxon>Chthonomonadia</taxon>
        <taxon>Chthonomonadales</taxon>
        <taxon>Chthonomonadaceae</taxon>
        <taxon>Chthonomonas</taxon>
    </lineage>
</organism>
<dbReference type="Proteomes" id="UP000014227">
    <property type="component" value="Chromosome I"/>
</dbReference>
<dbReference type="Gene3D" id="3.30.70.380">
    <property type="entry name" value="Ferrodoxin-fold anticodon-binding domain"/>
    <property type="match status" value="1"/>
</dbReference>
<dbReference type="SUPFAM" id="SSF46955">
    <property type="entry name" value="Putative DNA-binding domain"/>
    <property type="match status" value="2"/>
</dbReference>
<evidence type="ECO:0000256" key="10">
    <source>
        <dbReference type="ARBA" id="ARBA00023146"/>
    </source>
</evidence>
<dbReference type="OrthoDB" id="9805455at2"/>
<dbReference type="Gene3D" id="3.30.56.10">
    <property type="match status" value="2"/>
</dbReference>
<dbReference type="PROSITE" id="PS51447">
    <property type="entry name" value="FDX_ACB"/>
    <property type="match status" value="1"/>
</dbReference>
<evidence type="ECO:0000259" key="13">
    <source>
        <dbReference type="PROSITE" id="PS51447"/>
    </source>
</evidence>
<dbReference type="AlphaFoldDB" id="S0ETY9"/>
<evidence type="ECO:0000256" key="3">
    <source>
        <dbReference type="ARBA" id="ARBA00022490"/>
    </source>
</evidence>
<dbReference type="InterPro" id="IPR045864">
    <property type="entry name" value="aa-tRNA-synth_II/BPL/LPL"/>
</dbReference>
<evidence type="ECO:0000256" key="8">
    <source>
        <dbReference type="ARBA" id="ARBA00022842"/>
    </source>
</evidence>
<comment type="subunit">
    <text evidence="2 12">Tetramer of two alpha and two beta subunits.</text>
</comment>
<evidence type="ECO:0000256" key="1">
    <source>
        <dbReference type="ARBA" id="ARBA00008653"/>
    </source>
</evidence>
<dbReference type="SMART" id="SM00874">
    <property type="entry name" value="B5"/>
    <property type="match status" value="1"/>
</dbReference>
<feature type="binding site" evidence="12">
    <location>
        <position position="348"/>
    </location>
    <ligand>
        <name>Mg(2+)</name>
        <dbReference type="ChEBI" id="CHEBI:18420"/>
        <note>shared with alpha subunit</note>
    </ligand>
</feature>
<feature type="binding site" evidence="12">
    <location>
        <position position="357"/>
    </location>
    <ligand>
        <name>Mg(2+)</name>
        <dbReference type="ChEBI" id="CHEBI:18420"/>
        <note>shared with alpha subunit</note>
    </ligand>
</feature>
<evidence type="ECO:0000256" key="11">
    <source>
        <dbReference type="ARBA" id="ARBA00049255"/>
    </source>
</evidence>
<sequence length="701" mass="77754">MRAPLAWLQDFVEIKESAETLATRLTMGGLEVESVEREPTPESPLAPVLDLYVTPNRGDCLSMVGVAREIAALTDRPLTLPSIPSSQIGGEAAQQTSVRIEEPDLCPRYAARIVRGVRIGPSPKWMQERLRAAGQRPINNVVDVTNYVMLELGQPLHAFDLKKLHGECIVVRRARAGETITTLDGEERVLSPDILVIADADRPVAVAGVMGGANSEVGDATTDILLESAHFHSLAVRRACRQLNLRTEASYRFERIVDPNGVIRALDRACQLLAQIGQPEAVPGVVDIYPCPIQPRRLDLRVARAARLLGVPVSAQTCLDCLRRLGLTVTLEDEAEKLLVEVPTFRPDLKLEEDLIEEVGRIHGYEAIPERLPVGTTTLGGDSEEHKLLRRIRTVLVGCGLQEVMNHSLSGPSLLDALDDEARRVRVRNALSSGVSLLRRSLLPLLVETVRRNLARGQSNLALFEIGRVWQWEETADGAREPKEYVRVGGVLYGALCSPDWTQHGKPEPADFYLLRGIVEQLLKALRIDHAAFIPLEQPERFPQFHPRHTALVRLTDEAFDGGILGELLPDYAVALDLRERLYLFELSVEALQAALPKEDKPYRPPSRFPAVTRDLAPRIPPDVLYKQVDEAIKTLQLPILEAVRLTDVYTGEPLPEGWKSLTLSFTFRSETGTLTEVEVNTAVERIRHVLEERCGAVFPA</sequence>
<dbReference type="Pfam" id="PF03483">
    <property type="entry name" value="B3_4"/>
    <property type="match status" value="1"/>
</dbReference>
<dbReference type="SUPFAM" id="SSF56037">
    <property type="entry name" value="PheT/TilS domain"/>
    <property type="match status" value="1"/>
</dbReference>
<dbReference type="GO" id="GO:0009328">
    <property type="term" value="C:phenylalanine-tRNA ligase complex"/>
    <property type="evidence" value="ECO:0007669"/>
    <property type="project" value="TreeGrafter"/>
</dbReference>
<keyword evidence="7 12" id="KW-0067">ATP-binding</keyword>
<protein>
    <recommendedName>
        <fullName evidence="12">Phenylalanine--tRNA ligase beta subunit</fullName>
        <ecNumber evidence="12">6.1.1.20</ecNumber>
    </recommendedName>
    <alternativeName>
        <fullName evidence="12">Phenylalanyl-tRNA synthetase beta subunit</fullName>
        <shortName evidence="12">PheRS</shortName>
    </alternativeName>
</protein>
<dbReference type="PANTHER" id="PTHR10947">
    <property type="entry name" value="PHENYLALANYL-TRNA SYNTHETASE BETA CHAIN AND LEUCINE-RICH REPEAT-CONTAINING PROTEIN 47"/>
    <property type="match status" value="1"/>
</dbReference>
<dbReference type="HOGENOM" id="CLU_016891_0_0_0"/>
<dbReference type="InterPro" id="IPR004532">
    <property type="entry name" value="Phe-tRNA-ligase_IIc_bsu_bact"/>
</dbReference>
<dbReference type="Pfam" id="PF03147">
    <property type="entry name" value="FDX-ACB"/>
    <property type="match status" value="1"/>
</dbReference>
<dbReference type="InterPro" id="IPR009061">
    <property type="entry name" value="DNA-bd_dom_put_sf"/>
</dbReference>
<accession>S0ETY9</accession>
<dbReference type="Pfam" id="PF03484">
    <property type="entry name" value="B5"/>
    <property type="match status" value="1"/>
</dbReference>
<dbReference type="InterPro" id="IPR005147">
    <property type="entry name" value="tRNA_synthase_B5-dom"/>
</dbReference>
<comment type="catalytic activity">
    <reaction evidence="11 12">
        <text>tRNA(Phe) + L-phenylalanine + ATP = L-phenylalanyl-tRNA(Phe) + AMP + diphosphate + H(+)</text>
        <dbReference type="Rhea" id="RHEA:19413"/>
        <dbReference type="Rhea" id="RHEA-COMP:9668"/>
        <dbReference type="Rhea" id="RHEA-COMP:9699"/>
        <dbReference type="ChEBI" id="CHEBI:15378"/>
        <dbReference type="ChEBI" id="CHEBI:30616"/>
        <dbReference type="ChEBI" id="CHEBI:33019"/>
        <dbReference type="ChEBI" id="CHEBI:58095"/>
        <dbReference type="ChEBI" id="CHEBI:78442"/>
        <dbReference type="ChEBI" id="CHEBI:78531"/>
        <dbReference type="ChEBI" id="CHEBI:456215"/>
        <dbReference type="EC" id="6.1.1.20"/>
    </reaction>
</comment>
<keyword evidence="10 12" id="KW-0030">Aminoacyl-tRNA synthetase</keyword>
<dbReference type="GO" id="GO:0000287">
    <property type="term" value="F:magnesium ion binding"/>
    <property type="evidence" value="ECO:0007669"/>
    <property type="project" value="UniProtKB-UniRule"/>
</dbReference>
<dbReference type="FunFam" id="3.50.40.10:FF:000001">
    <property type="entry name" value="Phenylalanine--tRNA ligase beta subunit"/>
    <property type="match status" value="1"/>
</dbReference>
<keyword evidence="3 12" id="KW-0963">Cytoplasm</keyword>
<dbReference type="SMART" id="SM00873">
    <property type="entry name" value="B3_4"/>
    <property type="match status" value="1"/>
</dbReference>
<evidence type="ECO:0000256" key="9">
    <source>
        <dbReference type="ARBA" id="ARBA00022917"/>
    </source>
</evidence>
<dbReference type="InterPro" id="IPR045060">
    <property type="entry name" value="Phe-tRNA-ligase_IIc_bsu"/>
</dbReference>
<evidence type="ECO:0000256" key="2">
    <source>
        <dbReference type="ARBA" id="ARBA00011209"/>
    </source>
</evidence>
<dbReference type="SUPFAM" id="SSF54991">
    <property type="entry name" value="Anticodon-binding domain of PheRS"/>
    <property type="match status" value="1"/>
</dbReference>
<dbReference type="InterPro" id="IPR020825">
    <property type="entry name" value="Phe-tRNA_synthase-like_B3/B4"/>
</dbReference>
<reference evidence="16" key="1">
    <citation type="submission" date="2013-03" db="EMBL/GenBank/DDBJ databases">
        <title>Genome sequence of Chthonomonas calidirosea, the first sequenced genome from the Armatimonadetes phylum (formally candidate division OP10).</title>
        <authorList>
            <person name="Lee K.C.Y."/>
            <person name="Morgan X.C."/>
            <person name="Dunfield P.F."/>
            <person name="Tamas I."/>
            <person name="Houghton K.M."/>
            <person name="Vyssotski M."/>
            <person name="Ryan J.L.J."/>
            <person name="Lagutin K."/>
            <person name="McDonald I.R."/>
            <person name="Stott M.B."/>
        </authorList>
    </citation>
    <scope>NUCLEOTIDE SEQUENCE [LARGE SCALE GENOMIC DNA]</scope>
    <source>
        <strain evidence="16">DSM 23976 / ICMP 18418 / T49</strain>
    </source>
</reference>
<comment type="cofactor">
    <cofactor evidence="12">
        <name>Mg(2+)</name>
        <dbReference type="ChEBI" id="CHEBI:18420"/>
    </cofactor>
    <text evidence="12">Binds 2 magnesium ions per tetramer.</text>
</comment>
<dbReference type="KEGG" id="ccz:CCALI_00889"/>
<proteinExistence type="inferred from homology"/>
<dbReference type="InterPro" id="IPR005121">
    <property type="entry name" value="Fdx_antiC-bd"/>
</dbReference>
<dbReference type="GO" id="GO:0004826">
    <property type="term" value="F:phenylalanine-tRNA ligase activity"/>
    <property type="evidence" value="ECO:0007669"/>
    <property type="project" value="UniProtKB-UniRule"/>
</dbReference>
<dbReference type="FunFam" id="3.30.56.10:FF:000001">
    <property type="entry name" value="Phenylalanine--tRNA ligase beta subunit"/>
    <property type="match status" value="1"/>
</dbReference>
<evidence type="ECO:0000256" key="6">
    <source>
        <dbReference type="ARBA" id="ARBA00022741"/>
    </source>
</evidence>
<feature type="domain" description="B5" evidence="14">
    <location>
        <begin position="293"/>
        <end position="370"/>
    </location>
</feature>
<dbReference type="SUPFAM" id="SSF55681">
    <property type="entry name" value="Class II aaRS and biotin synthetases"/>
    <property type="match status" value="1"/>
</dbReference>
<dbReference type="FunCoup" id="S0ETY9">
    <property type="interactions" value="427"/>
</dbReference>
<dbReference type="PROSITE" id="PS51483">
    <property type="entry name" value="B5"/>
    <property type="match status" value="1"/>
</dbReference>
<gene>
    <name evidence="12" type="primary">pheT</name>
    <name evidence="15" type="ORF">CCALI_00889</name>
</gene>
<dbReference type="InterPro" id="IPR036690">
    <property type="entry name" value="Fdx_antiC-bd_sf"/>
</dbReference>
<dbReference type="STRING" id="454171.CP488_00266"/>
<evidence type="ECO:0000313" key="15">
    <source>
        <dbReference type="EMBL" id="CCW34712.1"/>
    </source>
</evidence>
<keyword evidence="5 12" id="KW-0479">Metal-binding</keyword>
<evidence type="ECO:0000256" key="5">
    <source>
        <dbReference type="ARBA" id="ARBA00022723"/>
    </source>
</evidence>
<keyword evidence="6 12" id="KW-0547">Nucleotide-binding</keyword>
<dbReference type="CDD" id="cd00769">
    <property type="entry name" value="PheRS_beta_core"/>
    <property type="match status" value="1"/>
</dbReference>
<keyword evidence="8 12" id="KW-0460">Magnesium</keyword>
<evidence type="ECO:0000256" key="7">
    <source>
        <dbReference type="ARBA" id="ARBA00022840"/>
    </source>
</evidence>
<dbReference type="eggNOG" id="COG0072">
    <property type="taxonomic scope" value="Bacteria"/>
</dbReference>
<dbReference type="PANTHER" id="PTHR10947:SF0">
    <property type="entry name" value="PHENYLALANINE--TRNA LIGASE BETA SUBUNIT"/>
    <property type="match status" value="1"/>
</dbReference>